<dbReference type="Proteomes" id="UP000600449">
    <property type="component" value="Unassembled WGS sequence"/>
</dbReference>
<keyword evidence="5 9" id="KW-0812">Transmembrane</keyword>
<comment type="caution">
    <text evidence="10">The sequence shown here is derived from an EMBL/GenBank/DDBJ whole genome shotgun (WGS) entry which is preliminary data.</text>
</comment>
<reference evidence="10 11" key="1">
    <citation type="journal article" date="2014" name="Int. J. Syst. Evol. Microbiol.">
        <title>Complete genome sequence of Corynebacterium casei LMG S-19264T (=DSM 44701T), isolated from a smear-ripened cheese.</title>
        <authorList>
            <consortium name="US DOE Joint Genome Institute (JGI-PGF)"/>
            <person name="Walter F."/>
            <person name="Albersmeier A."/>
            <person name="Kalinowski J."/>
            <person name="Ruckert C."/>
        </authorList>
    </citation>
    <scope>NUCLEOTIDE SEQUENCE [LARGE SCALE GENOMIC DNA]</scope>
    <source>
        <strain evidence="10 11">CGMCC 1.9161</strain>
    </source>
</reference>
<dbReference type="GO" id="GO:0005886">
    <property type="term" value="C:plasma membrane"/>
    <property type="evidence" value="ECO:0007669"/>
    <property type="project" value="UniProtKB-SubCell"/>
</dbReference>
<evidence type="ECO:0000256" key="8">
    <source>
        <dbReference type="PIRNR" id="PIRNR016661"/>
    </source>
</evidence>
<keyword evidence="7 8" id="KW-0472">Membrane</keyword>
<evidence type="ECO:0000256" key="3">
    <source>
        <dbReference type="ARBA" id="ARBA00022448"/>
    </source>
</evidence>
<dbReference type="RefSeq" id="WP_188909304.1">
    <property type="nucleotide sequence ID" value="NZ_BMMF01000002.1"/>
</dbReference>
<sequence length="185" mass="18582">MSTRDLVLIALFAAITAAMGLMPPISVGFLPVPITLQTLGVMLAGLMLGPVRGGLALALLVLLVAIGLPVLAGGRGGFGVLLGPTGGFIVGWIVGAFVTGLVAQRTTRVGSWGARDLAFALLACLAGGVVAVYAIGIPWLAVVTGMDLVQAAAGSAVFLPGDAVKAIVAVLVARGVQRAYPMKLR</sequence>
<keyword evidence="11" id="KW-1185">Reference proteome</keyword>
<dbReference type="Pfam" id="PF02632">
    <property type="entry name" value="BioY"/>
    <property type="match status" value="1"/>
</dbReference>
<evidence type="ECO:0000256" key="5">
    <source>
        <dbReference type="ARBA" id="ARBA00022692"/>
    </source>
</evidence>
<name>A0A917V2B3_9HYPH</name>
<evidence type="ECO:0000256" key="9">
    <source>
        <dbReference type="SAM" id="Phobius"/>
    </source>
</evidence>
<gene>
    <name evidence="10" type="primary">bioY</name>
    <name evidence="10" type="ORF">GCM10011322_05410</name>
</gene>
<keyword evidence="6 9" id="KW-1133">Transmembrane helix</keyword>
<comment type="similarity">
    <text evidence="2 8">Belongs to the BioY family.</text>
</comment>
<evidence type="ECO:0000313" key="11">
    <source>
        <dbReference type="Proteomes" id="UP000600449"/>
    </source>
</evidence>
<feature type="transmembrane region" description="Helical" evidence="9">
    <location>
        <begin position="78"/>
        <end position="98"/>
    </location>
</feature>
<evidence type="ECO:0000256" key="6">
    <source>
        <dbReference type="ARBA" id="ARBA00022989"/>
    </source>
</evidence>
<keyword evidence="4 8" id="KW-1003">Cell membrane</keyword>
<dbReference type="EMBL" id="BMMF01000002">
    <property type="protein sequence ID" value="GGK21667.1"/>
    <property type="molecule type" value="Genomic_DNA"/>
</dbReference>
<feature type="transmembrane region" description="Helical" evidence="9">
    <location>
        <begin position="55"/>
        <end position="72"/>
    </location>
</feature>
<evidence type="ECO:0000256" key="4">
    <source>
        <dbReference type="ARBA" id="ARBA00022475"/>
    </source>
</evidence>
<evidence type="ECO:0000256" key="7">
    <source>
        <dbReference type="ARBA" id="ARBA00023136"/>
    </source>
</evidence>
<dbReference type="Gene3D" id="1.10.1760.20">
    <property type="match status" value="1"/>
</dbReference>
<evidence type="ECO:0000256" key="1">
    <source>
        <dbReference type="ARBA" id="ARBA00004651"/>
    </source>
</evidence>
<evidence type="ECO:0000256" key="2">
    <source>
        <dbReference type="ARBA" id="ARBA00010692"/>
    </source>
</evidence>
<evidence type="ECO:0000313" key="10">
    <source>
        <dbReference type="EMBL" id="GGK21667.1"/>
    </source>
</evidence>
<feature type="transmembrane region" description="Helical" evidence="9">
    <location>
        <begin position="148"/>
        <end position="173"/>
    </location>
</feature>
<dbReference type="InterPro" id="IPR003784">
    <property type="entry name" value="BioY"/>
</dbReference>
<feature type="transmembrane region" description="Helical" evidence="9">
    <location>
        <begin position="30"/>
        <end position="48"/>
    </location>
</feature>
<accession>A0A917V2B3</accession>
<proteinExistence type="inferred from homology"/>
<keyword evidence="3 8" id="KW-0813">Transport</keyword>
<protein>
    <recommendedName>
        <fullName evidence="8">Biotin transporter</fullName>
    </recommendedName>
</protein>
<dbReference type="PANTHER" id="PTHR34295:SF4">
    <property type="entry name" value="BIOTIN TRANSPORTER BIOY-RELATED"/>
    <property type="match status" value="1"/>
</dbReference>
<organism evidence="10 11">
    <name type="scientific">Salinarimonas ramus</name>
    <dbReference type="NCBI Taxonomy" id="690164"/>
    <lineage>
        <taxon>Bacteria</taxon>
        <taxon>Pseudomonadati</taxon>
        <taxon>Pseudomonadota</taxon>
        <taxon>Alphaproteobacteria</taxon>
        <taxon>Hyphomicrobiales</taxon>
        <taxon>Salinarimonadaceae</taxon>
        <taxon>Salinarimonas</taxon>
    </lineage>
</organism>
<dbReference type="PIRSF" id="PIRSF016661">
    <property type="entry name" value="BioY"/>
    <property type="match status" value="1"/>
</dbReference>
<feature type="transmembrane region" description="Helical" evidence="9">
    <location>
        <begin position="119"/>
        <end position="142"/>
    </location>
</feature>
<dbReference type="AlphaFoldDB" id="A0A917V2B3"/>
<comment type="subcellular location">
    <subcellularLocation>
        <location evidence="1 8">Cell membrane</location>
        <topology evidence="1 8">Multi-pass membrane protein</topology>
    </subcellularLocation>
</comment>
<dbReference type="GO" id="GO:0015225">
    <property type="term" value="F:biotin transmembrane transporter activity"/>
    <property type="evidence" value="ECO:0007669"/>
    <property type="project" value="UniProtKB-UniRule"/>
</dbReference>
<dbReference type="PANTHER" id="PTHR34295">
    <property type="entry name" value="BIOTIN TRANSPORTER BIOY"/>
    <property type="match status" value="1"/>
</dbReference>